<name>A0ACC5R056_9HYPH</name>
<evidence type="ECO:0000313" key="1">
    <source>
        <dbReference type="EMBL" id="MBK1866045.1"/>
    </source>
</evidence>
<protein>
    <submittedName>
        <fullName evidence="1">Uncharacterized protein</fullName>
    </submittedName>
</protein>
<organism evidence="1 2">
    <name type="scientific">Taklimakanibacter albus</name>
    <dbReference type="NCBI Taxonomy" id="2800327"/>
    <lineage>
        <taxon>Bacteria</taxon>
        <taxon>Pseudomonadati</taxon>
        <taxon>Pseudomonadota</taxon>
        <taxon>Alphaproteobacteria</taxon>
        <taxon>Hyphomicrobiales</taxon>
        <taxon>Aestuariivirgaceae</taxon>
        <taxon>Taklimakanibacter</taxon>
    </lineage>
</organism>
<comment type="caution">
    <text evidence="1">The sequence shown here is derived from an EMBL/GenBank/DDBJ whole genome shotgun (WGS) entry which is preliminary data.</text>
</comment>
<dbReference type="EMBL" id="JAENHL010000006">
    <property type="protein sequence ID" value="MBK1866045.1"/>
    <property type="molecule type" value="Genomic_DNA"/>
</dbReference>
<sequence>MGRFVLWGAAVAAVIGFGLFAPAQRAEAVGLCDCCETSLTASCGKVCAVISLAPGMCPAIVDYEGTGATVPGANPLNGMSLRDMALGDPRPGQLEEFREFLEAGRRQAIASYNASLRKLKRHKITPADFDKADALYKEALVNYYHGIRAYLNRVGRKSD</sequence>
<reference evidence="1" key="1">
    <citation type="submission" date="2021-01" db="EMBL/GenBank/DDBJ databases">
        <authorList>
            <person name="Sun Q."/>
        </authorList>
    </citation>
    <scope>NUCLEOTIDE SEQUENCE</scope>
    <source>
        <strain evidence="1">YIM B02566</strain>
    </source>
</reference>
<dbReference type="Proteomes" id="UP000616151">
    <property type="component" value="Unassembled WGS sequence"/>
</dbReference>
<accession>A0ACC5R056</accession>
<proteinExistence type="predicted"/>
<keyword evidence="2" id="KW-1185">Reference proteome</keyword>
<gene>
    <name evidence="1" type="ORF">JHL16_06740</name>
</gene>
<evidence type="ECO:0000313" key="2">
    <source>
        <dbReference type="Proteomes" id="UP000616151"/>
    </source>
</evidence>